<evidence type="ECO:0000313" key="4">
    <source>
        <dbReference type="EnsemblPlants" id="LPERR01G30860.1"/>
    </source>
</evidence>
<dbReference type="eggNOG" id="KOG1502">
    <property type="taxonomic scope" value="Eukaryota"/>
</dbReference>
<dbReference type="PANTHER" id="PTHR10366:SF349">
    <property type="entry name" value="OS01G0828100 PROTEIN"/>
    <property type="match status" value="1"/>
</dbReference>
<dbReference type="PANTHER" id="PTHR10366">
    <property type="entry name" value="NAD DEPENDENT EPIMERASE/DEHYDRATASE"/>
    <property type="match status" value="1"/>
</dbReference>
<dbReference type="AlphaFoldDB" id="A0A0D9V7C4"/>
<keyword evidence="5" id="KW-1185">Reference proteome</keyword>
<accession>A0A0D9V7C4</accession>
<evidence type="ECO:0000313" key="5">
    <source>
        <dbReference type="Proteomes" id="UP000032180"/>
    </source>
</evidence>
<name>A0A0D9V7C4_9ORYZ</name>
<dbReference type="CDD" id="cd08958">
    <property type="entry name" value="FR_SDR_e"/>
    <property type="match status" value="2"/>
</dbReference>
<dbReference type="FunFam" id="3.40.50.720:FF:001191">
    <property type="entry name" value="Os01g0828100 protein"/>
    <property type="match status" value="1"/>
</dbReference>
<dbReference type="Gene3D" id="3.40.50.720">
    <property type="entry name" value="NAD(P)-binding Rossmann-like Domain"/>
    <property type="match status" value="2"/>
</dbReference>
<dbReference type="STRING" id="77586.A0A0D9V7C4"/>
<dbReference type="GO" id="GO:0016616">
    <property type="term" value="F:oxidoreductase activity, acting on the CH-OH group of donors, NAD or NADP as acceptor"/>
    <property type="evidence" value="ECO:0007669"/>
    <property type="project" value="TreeGrafter"/>
</dbReference>
<organism evidence="4 5">
    <name type="scientific">Leersia perrieri</name>
    <dbReference type="NCBI Taxonomy" id="77586"/>
    <lineage>
        <taxon>Eukaryota</taxon>
        <taxon>Viridiplantae</taxon>
        <taxon>Streptophyta</taxon>
        <taxon>Embryophyta</taxon>
        <taxon>Tracheophyta</taxon>
        <taxon>Spermatophyta</taxon>
        <taxon>Magnoliopsida</taxon>
        <taxon>Liliopsida</taxon>
        <taxon>Poales</taxon>
        <taxon>Poaceae</taxon>
        <taxon>BOP clade</taxon>
        <taxon>Oryzoideae</taxon>
        <taxon>Oryzeae</taxon>
        <taxon>Oryzinae</taxon>
        <taxon>Leersia</taxon>
    </lineage>
</organism>
<keyword evidence="1" id="KW-0560">Oxidoreductase</keyword>
<evidence type="ECO:0000259" key="3">
    <source>
        <dbReference type="Pfam" id="PF16363"/>
    </source>
</evidence>
<reference evidence="4 5" key="1">
    <citation type="submission" date="2012-08" db="EMBL/GenBank/DDBJ databases">
        <title>Oryza genome evolution.</title>
        <authorList>
            <person name="Wing R.A."/>
        </authorList>
    </citation>
    <scope>NUCLEOTIDE SEQUENCE</scope>
</reference>
<dbReference type="InterPro" id="IPR001509">
    <property type="entry name" value="Epimerase_deHydtase"/>
</dbReference>
<dbReference type="InterPro" id="IPR016040">
    <property type="entry name" value="NAD(P)-bd_dom"/>
</dbReference>
<reference evidence="5" key="2">
    <citation type="submission" date="2013-12" db="EMBL/GenBank/DDBJ databases">
        <authorList>
            <person name="Yu Y."/>
            <person name="Lee S."/>
            <person name="de Baynast K."/>
            <person name="Wissotski M."/>
            <person name="Liu L."/>
            <person name="Talag J."/>
            <person name="Goicoechea J."/>
            <person name="Angelova A."/>
            <person name="Jetty R."/>
            <person name="Kudrna D."/>
            <person name="Golser W."/>
            <person name="Rivera L."/>
            <person name="Zhang J."/>
            <person name="Wing R."/>
        </authorList>
    </citation>
    <scope>NUCLEOTIDE SEQUENCE</scope>
</reference>
<reference evidence="4" key="3">
    <citation type="submission" date="2015-04" db="UniProtKB">
        <authorList>
            <consortium name="EnsemblPlants"/>
        </authorList>
    </citation>
    <scope>IDENTIFICATION</scope>
</reference>
<sequence length="721" mass="78262">MAAIGDSSAGGGGGTVCVTGGSGFIGSWLVRLLLDRGYTVHATVKNLQDESETKHLQALDGADTRLRLFQMDLLDPASVTLAVDGAHGVIHVASPVILNPTQDPEATTRFLHNLIRFNQSCGHDRLMLLLLLHACRPAVSGALNVLRAAKDCGIARVVMVSSQTAMVPIPGEWPAGKVIDDDCWADVELLKKKQFWYNVSKILAEKAAWDFAAKEGLQLVVLHPGLVLGPMLTPSPTASLGLLLQILGGQSLDSVPASQSCSSVSLIASLASKIAYYAGQKFDIEDFFVGCVDVRDVARSLIVLYENTTAQGRHLCIESIERLADFHDKLAELYPEFPVYRIQEDKQDWVVRSKTASKKLIDLGVQFIPLDKTIRDTVDCLRSKVPCPEREGPSRAFRAKCGKRSSKKMAAIGDSSAGGGAGTVCVTGGSGFIGSWLVRLLLDRGYTVHATVKNLQDEGETKHLEALDGANTRLRLFQMDLLDPASVTPAVDGAHGGELLQPAVSGALNVLRVAKDCGVARVVMVSSQTAMVPIPEWPAGKVIDDDCWADVELLKKKQFWYNVSKTLAEKAAWDFASKEGLQLVVLNPGLVLGPMLTPSPTASLGLLLQILGGQKFDIEDFYVGCVDVRDVAQSLIVLYENTSAQGRHLCIESIERLIDFHDKLAELNPEFPIFRIQEDKQGWVVRSKAASKKLIDLGVQFIPFDKTIRDTVDCLRSKGYI</sequence>
<protein>
    <recommendedName>
        <fullName evidence="6">NAD-dependent epimerase/dehydratase domain-containing protein</fullName>
    </recommendedName>
</protein>
<dbReference type="EnsemblPlants" id="LPERR01G30860.1">
    <property type="protein sequence ID" value="LPERR01G30860.1"/>
    <property type="gene ID" value="LPERR01G30860"/>
</dbReference>
<dbReference type="InterPro" id="IPR050425">
    <property type="entry name" value="NAD(P)_dehydrat-like"/>
</dbReference>
<feature type="domain" description="NAD-dependent epimerase/dehydratase" evidence="2">
    <location>
        <begin position="424"/>
        <end position="614"/>
    </location>
</feature>
<dbReference type="Gramene" id="LPERR01G30860.1">
    <property type="protein sequence ID" value="LPERR01G30860.1"/>
    <property type="gene ID" value="LPERR01G30860"/>
</dbReference>
<dbReference type="Proteomes" id="UP000032180">
    <property type="component" value="Chromosome 1"/>
</dbReference>
<dbReference type="Pfam" id="PF01370">
    <property type="entry name" value="Epimerase"/>
    <property type="match status" value="2"/>
</dbReference>
<dbReference type="Pfam" id="PF16363">
    <property type="entry name" value="GDP_Man_Dehyd"/>
    <property type="match status" value="1"/>
</dbReference>
<feature type="domain" description="NAD(P)-binding" evidence="3">
    <location>
        <begin position="18"/>
        <end position="96"/>
    </location>
</feature>
<evidence type="ECO:0008006" key="6">
    <source>
        <dbReference type="Google" id="ProtNLM"/>
    </source>
</evidence>
<evidence type="ECO:0000259" key="2">
    <source>
        <dbReference type="Pfam" id="PF01370"/>
    </source>
</evidence>
<feature type="domain" description="NAD-dependent epimerase/dehydratase" evidence="2">
    <location>
        <begin position="139"/>
        <end position="233"/>
    </location>
</feature>
<dbReference type="InterPro" id="IPR036291">
    <property type="entry name" value="NAD(P)-bd_dom_sf"/>
</dbReference>
<proteinExistence type="predicted"/>
<evidence type="ECO:0000256" key="1">
    <source>
        <dbReference type="ARBA" id="ARBA00023002"/>
    </source>
</evidence>
<dbReference type="SUPFAM" id="SSF51735">
    <property type="entry name" value="NAD(P)-binding Rossmann-fold domains"/>
    <property type="match status" value="2"/>
</dbReference>